<dbReference type="PANTHER" id="PTHR30027">
    <property type="entry name" value="RIBOSOMAL RNA SMALL SUBUNIT METHYLTRANSFERASE E"/>
    <property type="match status" value="1"/>
</dbReference>
<evidence type="ECO:0000256" key="8">
    <source>
        <dbReference type="ARBA" id="ARBA00025699"/>
    </source>
</evidence>
<evidence type="ECO:0000256" key="5">
    <source>
        <dbReference type="ARBA" id="ARBA00022603"/>
    </source>
</evidence>
<comment type="function">
    <text evidence="8 10">Specifically methylates the N3 position of the uracil ring of uridine 1498 (m3U1498) in 16S rRNA. Acts on the fully assembled 30S ribosomal subunit.</text>
</comment>
<evidence type="ECO:0000259" key="11">
    <source>
        <dbReference type="Pfam" id="PF04452"/>
    </source>
</evidence>
<comment type="subcellular location">
    <subcellularLocation>
        <location evidence="1 10">Cytoplasm</location>
    </subcellularLocation>
</comment>
<keyword evidence="6 10" id="KW-0808">Transferase</keyword>
<evidence type="ECO:0000256" key="4">
    <source>
        <dbReference type="ARBA" id="ARBA00022552"/>
    </source>
</evidence>
<sequence length="203" mass="23808">MKLFNNNNYIFLTIIQFISKDLIILKIINSINENNESKLYLHLGQIISKNKNMDMIIQKSVELGISKITPIFNNLLKNILNKEYLSKKMKHWKEIVISACQQCERNIIPEINEPQFLKQWIKEDQKEKKIFFEKNGNYTIKNLDKNINKIKFLIGSEYGFSEKDRIRLLNSGFINLSLGPRTLRMETAVISSISCLQLKFGDF</sequence>
<keyword evidence="13" id="KW-1185">Reference proteome</keyword>
<dbReference type="PIRSF" id="PIRSF015601">
    <property type="entry name" value="MTase_slr0722"/>
    <property type="match status" value="1"/>
</dbReference>
<comment type="similarity">
    <text evidence="2 10">Belongs to the RNA methyltransferase RsmE family.</text>
</comment>
<dbReference type="EMBL" id="CP033012">
    <property type="protein sequence ID" value="QCI19441.1"/>
    <property type="molecule type" value="Genomic_DNA"/>
</dbReference>
<keyword evidence="5 10" id="KW-0489">Methyltransferase</keyword>
<evidence type="ECO:0000256" key="1">
    <source>
        <dbReference type="ARBA" id="ARBA00004496"/>
    </source>
</evidence>
<evidence type="ECO:0000256" key="7">
    <source>
        <dbReference type="ARBA" id="ARBA00022691"/>
    </source>
</evidence>
<evidence type="ECO:0000256" key="10">
    <source>
        <dbReference type="PIRNR" id="PIRNR015601"/>
    </source>
</evidence>
<dbReference type="GO" id="GO:0070042">
    <property type="term" value="F:rRNA (uridine-N3-)-methyltransferase activity"/>
    <property type="evidence" value="ECO:0007669"/>
    <property type="project" value="TreeGrafter"/>
</dbReference>
<keyword evidence="4 10" id="KW-0698">rRNA processing</keyword>
<reference evidence="12 13" key="1">
    <citation type="submission" date="2018-10" db="EMBL/GenBank/DDBJ databases">
        <title>Comparative functional genomics of the obligate endosymbiont Buchnera aphidicola.</title>
        <authorList>
            <person name="Chong R.A."/>
        </authorList>
    </citation>
    <scope>NUCLEOTIDE SEQUENCE [LARGE SCALE GENOMIC DNA]</scope>
    <source>
        <strain evidence="12 13">Aoe</strain>
    </source>
</reference>
<evidence type="ECO:0000256" key="2">
    <source>
        <dbReference type="ARBA" id="ARBA00005528"/>
    </source>
</evidence>
<dbReference type="GO" id="GO:0070475">
    <property type="term" value="P:rRNA base methylation"/>
    <property type="evidence" value="ECO:0007669"/>
    <property type="project" value="TreeGrafter"/>
</dbReference>
<evidence type="ECO:0000313" key="13">
    <source>
        <dbReference type="Proteomes" id="UP000298677"/>
    </source>
</evidence>
<keyword evidence="3 10" id="KW-0963">Cytoplasm</keyword>
<name>A0A4D6Y0S1_9GAMM</name>
<protein>
    <recommendedName>
        <fullName evidence="10">Ribosomal RNA small subunit methyltransferase E</fullName>
        <ecNumber evidence="10">2.1.1.193</ecNumber>
    </recommendedName>
</protein>
<dbReference type="InterPro" id="IPR006700">
    <property type="entry name" value="RsmE"/>
</dbReference>
<dbReference type="InterPro" id="IPR046886">
    <property type="entry name" value="RsmE_MTase_dom"/>
</dbReference>
<dbReference type="Pfam" id="PF04452">
    <property type="entry name" value="Methyltrans_RNA"/>
    <property type="match status" value="1"/>
</dbReference>
<gene>
    <name evidence="12" type="ORF">D9V65_01650</name>
</gene>
<evidence type="ECO:0000256" key="3">
    <source>
        <dbReference type="ARBA" id="ARBA00022490"/>
    </source>
</evidence>
<feature type="domain" description="Ribosomal RNA small subunit methyltransferase E methyltransferase" evidence="11">
    <location>
        <begin position="36"/>
        <end position="197"/>
    </location>
</feature>
<evidence type="ECO:0000313" key="12">
    <source>
        <dbReference type="EMBL" id="QCI19441.1"/>
    </source>
</evidence>
<dbReference type="CDD" id="cd18084">
    <property type="entry name" value="RsmE-like"/>
    <property type="match status" value="1"/>
</dbReference>
<dbReference type="GO" id="GO:0005737">
    <property type="term" value="C:cytoplasm"/>
    <property type="evidence" value="ECO:0007669"/>
    <property type="project" value="UniProtKB-SubCell"/>
</dbReference>
<dbReference type="PANTHER" id="PTHR30027:SF3">
    <property type="entry name" value="16S RRNA (URACIL(1498)-N(3))-METHYLTRANSFERASE"/>
    <property type="match status" value="1"/>
</dbReference>
<proteinExistence type="inferred from homology"/>
<dbReference type="OrthoDB" id="9815641at2"/>
<dbReference type="Proteomes" id="UP000298677">
    <property type="component" value="Chromosome"/>
</dbReference>
<evidence type="ECO:0000256" key="6">
    <source>
        <dbReference type="ARBA" id="ARBA00022679"/>
    </source>
</evidence>
<comment type="catalytic activity">
    <reaction evidence="9 10">
        <text>uridine(1498) in 16S rRNA + S-adenosyl-L-methionine = N(3)-methyluridine(1498) in 16S rRNA + S-adenosyl-L-homocysteine + H(+)</text>
        <dbReference type="Rhea" id="RHEA:42920"/>
        <dbReference type="Rhea" id="RHEA-COMP:10283"/>
        <dbReference type="Rhea" id="RHEA-COMP:10284"/>
        <dbReference type="ChEBI" id="CHEBI:15378"/>
        <dbReference type="ChEBI" id="CHEBI:57856"/>
        <dbReference type="ChEBI" id="CHEBI:59789"/>
        <dbReference type="ChEBI" id="CHEBI:65315"/>
        <dbReference type="ChEBI" id="CHEBI:74502"/>
        <dbReference type="EC" id="2.1.1.193"/>
    </reaction>
</comment>
<dbReference type="Gene3D" id="3.40.1280.10">
    <property type="match status" value="1"/>
</dbReference>
<dbReference type="SUPFAM" id="SSF75217">
    <property type="entry name" value="alpha/beta knot"/>
    <property type="match status" value="1"/>
</dbReference>
<dbReference type="NCBIfam" id="TIGR00046">
    <property type="entry name" value="RsmE family RNA methyltransferase"/>
    <property type="match status" value="1"/>
</dbReference>
<dbReference type="AlphaFoldDB" id="A0A4D6Y0S1"/>
<evidence type="ECO:0000256" key="9">
    <source>
        <dbReference type="ARBA" id="ARBA00047944"/>
    </source>
</evidence>
<dbReference type="InterPro" id="IPR029028">
    <property type="entry name" value="Alpha/beta_knot_MTases"/>
</dbReference>
<accession>A0A4D6Y0S1</accession>
<organism evidence="12 13">
    <name type="scientific">Buchnera aphidicola</name>
    <name type="common">Anoecia oenotherae</name>
    <dbReference type="NCBI Taxonomy" id="1241833"/>
    <lineage>
        <taxon>Bacteria</taxon>
        <taxon>Pseudomonadati</taxon>
        <taxon>Pseudomonadota</taxon>
        <taxon>Gammaproteobacteria</taxon>
        <taxon>Enterobacterales</taxon>
        <taxon>Erwiniaceae</taxon>
        <taxon>Buchnera</taxon>
    </lineage>
</organism>
<keyword evidence="7 10" id="KW-0949">S-adenosyl-L-methionine</keyword>
<dbReference type="InterPro" id="IPR029026">
    <property type="entry name" value="tRNA_m1G_MTases_N"/>
</dbReference>
<dbReference type="EC" id="2.1.1.193" evidence="10"/>